<keyword evidence="1" id="KW-0479">Metal-binding</keyword>
<gene>
    <name evidence="6" type="ORF">MEUPH1_LOCUS3274</name>
</gene>
<accession>A0AAV0VT27</accession>
<feature type="domain" description="FLYWCH-type" evidence="4">
    <location>
        <begin position="7"/>
        <end position="69"/>
    </location>
</feature>
<dbReference type="Gene3D" id="2.20.25.240">
    <property type="match status" value="1"/>
</dbReference>
<evidence type="ECO:0000259" key="5">
    <source>
        <dbReference type="Pfam" id="PF10551"/>
    </source>
</evidence>
<evidence type="ECO:0000256" key="3">
    <source>
        <dbReference type="ARBA" id="ARBA00022833"/>
    </source>
</evidence>
<dbReference type="Pfam" id="PF04500">
    <property type="entry name" value="FLYWCH"/>
    <property type="match status" value="1"/>
</dbReference>
<sequence>MSENVSFMLSEKGKQLLVLNNFKFFKHHTSKKNEITWRCVINKCSAKVYTLGQNAQLINTDKSCFDHNHASDSTLNRQQISNACKRKAVDSIVEKPSKIIRKEVSNYANEGDLIAPDLKLIARNIHNARMHCFPKLPTSRKEVHEILSLLDIKTNRGELFLYENDALNEIVIFSCKTNIDSLKELDVLYMDGTFNYSDKYYTQLYTIHGIKNGVYIPLMFCLLPNKEKKTYIALLKTIKIAGVIPKKIILDFEIAMHQAVFEIFPETEVFGCRFHLGQAWYRKIQNLGYAPQFNSANDDVGKWLVHIFGLPFLNPEEVAECFTEYFMADKPENAAITEFCDYLVDNYISNESIFPPKMWARQCSDRVHTTNACESFHSDFNSNFYHQHPNIFKIIEILKLFQVNTYIKIRTTINNPKPKISKKYAEKEDFINEKISDYRTSKINQYDYVKLLSYRNKPHKIK</sequence>
<feature type="domain" description="MULE transposase" evidence="5">
    <location>
        <begin position="187"/>
        <end position="276"/>
    </location>
</feature>
<evidence type="ECO:0000313" key="7">
    <source>
        <dbReference type="Proteomes" id="UP001160148"/>
    </source>
</evidence>
<dbReference type="PANTHER" id="PTHR47160">
    <property type="entry name" value="PUTATIVE-RELATED"/>
    <property type="match status" value="1"/>
</dbReference>
<evidence type="ECO:0000313" key="6">
    <source>
        <dbReference type="EMBL" id="CAI6346357.1"/>
    </source>
</evidence>
<dbReference type="Proteomes" id="UP001160148">
    <property type="component" value="Unassembled WGS sequence"/>
</dbReference>
<keyword evidence="3" id="KW-0862">Zinc</keyword>
<dbReference type="GO" id="GO:0008270">
    <property type="term" value="F:zinc ion binding"/>
    <property type="evidence" value="ECO:0007669"/>
    <property type="project" value="UniProtKB-KW"/>
</dbReference>
<dbReference type="PANTHER" id="PTHR47160:SF10">
    <property type="entry name" value="MULE TRANSPOSASE DOMAIN-CONTAINING PROTEIN"/>
    <property type="match status" value="1"/>
</dbReference>
<dbReference type="Pfam" id="PF10551">
    <property type="entry name" value="MULE"/>
    <property type="match status" value="1"/>
</dbReference>
<reference evidence="6 7" key="1">
    <citation type="submission" date="2023-01" db="EMBL/GenBank/DDBJ databases">
        <authorList>
            <person name="Whitehead M."/>
        </authorList>
    </citation>
    <scope>NUCLEOTIDE SEQUENCE [LARGE SCALE GENOMIC DNA]</scope>
</reference>
<name>A0AAV0VT27_9HEMI</name>
<evidence type="ECO:0008006" key="8">
    <source>
        <dbReference type="Google" id="ProtNLM"/>
    </source>
</evidence>
<keyword evidence="2" id="KW-0863">Zinc-finger</keyword>
<dbReference type="EMBL" id="CARXXK010000001">
    <property type="protein sequence ID" value="CAI6346357.1"/>
    <property type="molecule type" value="Genomic_DNA"/>
</dbReference>
<comment type="caution">
    <text evidence="6">The sequence shown here is derived from an EMBL/GenBank/DDBJ whole genome shotgun (WGS) entry which is preliminary data.</text>
</comment>
<dbReference type="InterPro" id="IPR007588">
    <property type="entry name" value="Znf_FLYWCH"/>
</dbReference>
<evidence type="ECO:0000256" key="1">
    <source>
        <dbReference type="ARBA" id="ARBA00022723"/>
    </source>
</evidence>
<proteinExistence type="predicted"/>
<dbReference type="AlphaFoldDB" id="A0AAV0VT27"/>
<protein>
    <recommendedName>
        <fullName evidence="8">MULE transposase domain-containing protein</fullName>
    </recommendedName>
</protein>
<dbReference type="InterPro" id="IPR018289">
    <property type="entry name" value="MULE_transposase_dom"/>
</dbReference>
<evidence type="ECO:0000259" key="4">
    <source>
        <dbReference type="Pfam" id="PF04500"/>
    </source>
</evidence>
<organism evidence="6 7">
    <name type="scientific">Macrosiphum euphorbiae</name>
    <name type="common">potato aphid</name>
    <dbReference type="NCBI Taxonomy" id="13131"/>
    <lineage>
        <taxon>Eukaryota</taxon>
        <taxon>Metazoa</taxon>
        <taxon>Ecdysozoa</taxon>
        <taxon>Arthropoda</taxon>
        <taxon>Hexapoda</taxon>
        <taxon>Insecta</taxon>
        <taxon>Pterygota</taxon>
        <taxon>Neoptera</taxon>
        <taxon>Paraneoptera</taxon>
        <taxon>Hemiptera</taxon>
        <taxon>Sternorrhyncha</taxon>
        <taxon>Aphidomorpha</taxon>
        <taxon>Aphidoidea</taxon>
        <taxon>Aphididae</taxon>
        <taxon>Macrosiphini</taxon>
        <taxon>Macrosiphum</taxon>
    </lineage>
</organism>
<evidence type="ECO:0000256" key="2">
    <source>
        <dbReference type="ARBA" id="ARBA00022771"/>
    </source>
</evidence>
<keyword evidence="7" id="KW-1185">Reference proteome</keyword>